<gene>
    <name evidence="2" type="ORF">GCM10007063_34010</name>
</gene>
<dbReference type="InterPro" id="IPR013216">
    <property type="entry name" value="Methyltransf_11"/>
</dbReference>
<keyword evidence="2" id="KW-0808">Transferase</keyword>
<dbReference type="InterPro" id="IPR029063">
    <property type="entry name" value="SAM-dependent_MTases_sf"/>
</dbReference>
<sequence>MVEQPFNVKHADKLLSEDRQAVLPVDQIIEKMGLRRHDVVADLGAGNGYFTIPFAKYTGETVYAVDIEHKMLDLLKKRADHEQLDNIHAVTTELDNTPIQDQAIDKVLASQVFHNVPSIESGLDEIKRILKPGGVLFLIEFTAAESNDGPPMHIRIPSDKMIKMLQEAGFLTTVLELNANEYAVKATIA</sequence>
<reference evidence="2" key="1">
    <citation type="journal article" date="2014" name="Int. J. Syst. Evol. Microbiol.">
        <title>Complete genome sequence of Corynebacterium casei LMG S-19264T (=DSM 44701T), isolated from a smear-ripened cheese.</title>
        <authorList>
            <consortium name="US DOE Joint Genome Institute (JGI-PGF)"/>
            <person name="Walter F."/>
            <person name="Albersmeier A."/>
            <person name="Kalinowski J."/>
            <person name="Ruckert C."/>
        </authorList>
    </citation>
    <scope>NUCLEOTIDE SEQUENCE</scope>
    <source>
        <strain evidence="2">JCM 12580</strain>
    </source>
</reference>
<dbReference type="GO" id="GO:0008757">
    <property type="term" value="F:S-adenosylmethionine-dependent methyltransferase activity"/>
    <property type="evidence" value="ECO:0007669"/>
    <property type="project" value="InterPro"/>
</dbReference>
<proteinExistence type="predicted"/>
<dbReference type="SUPFAM" id="SSF53335">
    <property type="entry name" value="S-adenosyl-L-methionine-dependent methyltransferases"/>
    <property type="match status" value="1"/>
</dbReference>
<evidence type="ECO:0000313" key="2">
    <source>
        <dbReference type="EMBL" id="GGK08773.1"/>
    </source>
</evidence>
<dbReference type="Proteomes" id="UP000658382">
    <property type="component" value="Unassembled WGS sequence"/>
</dbReference>
<evidence type="ECO:0000313" key="3">
    <source>
        <dbReference type="Proteomes" id="UP000658382"/>
    </source>
</evidence>
<dbReference type="Pfam" id="PF08241">
    <property type="entry name" value="Methyltransf_11"/>
    <property type="match status" value="1"/>
</dbReference>
<dbReference type="Gene3D" id="3.40.50.150">
    <property type="entry name" value="Vaccinia Virus protein VP39"/>
    <property type="match status" value="1"/>
</dbReference>
<dbReference type="EMBL" id="BMNQ01000090">
    <property type="protein sequence ID" value="GGK08773.1"/>
    <property type="molecule type" value="Genomic_DNA"/>
</dbReference>
<evidence type="ECO:0000259" key="1">
    <source>
        <dbReference type="Pfam" id="PF08241"/>
    </source>
</evidence>
<comment type="caution">
    <text evidence="2">The sequence shown here is derived from an EMBL/GenBank/DDBJ whole genome shotgun (WGS) entry which is preliminary data.</text>
</comment>
<dbReference type="PANTHER" id="PTHR43591:SF24">
    <property type="entry name" value="2-METHOXY-6-POLYPRENYL-1,4-BENZOQUINOL METHYLASE, MITOCHONDRIAL"/>
    <property type="match status" value="1"/>
</dbReference>
<protein>
    <submittedName>
        <fullName evidence="2">Methyltransferase type 11</fullName>
    </submittedName>
</protein>
<feature type="domain" description="Methyltransferase type 11" evidence="1">
    <location>
        <begin position="42"/>
        <end position="138"/>
    </location>
</feature>
<accession>A0A917Q4D8</accession>
<name>A0A917Q4D8_9BACI</name>
<dbReference type="GO" id="GO:0032259">
    <property type="term" value="P:methylation"/>
    <property type="evidence" value="ECO:0007669"/>
    <property type="project" value="UniProtKB-KW"/>
</dbReference>
<reference evidence="2" key="2">
    <citation type="submission" date="2020-09" db="EMBL/GenBank/DDBJ databases">
        <authorList>
            <person name="Sun Q."/>
            <person name="Ohkuma M."/>
        </authorList>
    </citation>
    <scope>NUCLEOTIDE SEQUENCE</scope>
    <source>
        <strain evidence="2">JCM 12580</strain>
    </source>
</reference>
<dbReference type="CDD" id="cd02440">
    <property type="entry name" value="AdoMet_MTases"/>
    <property type="match status" value="1"/>
</dbReference>
<dbReference type="AlphaFoldDB" id="A0A917Q4D8"/>
<dbReference type="PANTHER" id="PTHR43591">
    <property type="entry name" value="METHYLTRANSFERASE"/>
    <property type="match status" value="1"/>
</dbReference>
<keyword evidence="3" id="KW-1185">Reference proteome</keyword>
<keyword evidence="2" id="KW-0489">Methyltransferase</keyword>
<organism evidence="2 3">
    <name type="scientific">Lentibacillus kapialis</name>
    <dbReference type="NCBI Taxonomy" id="340214"/>
    <lineage>
        <taxon>Bacteria</taxon>
        <taxon>Bacillati</taxon>
        <taxon>Bacillota</taxon>
        <taxon>Bacilli</taxon>
        <taxon>Bacillales</taxon>
        <taxon>Bacillaceae</taxon>
        <taxon>Lentibacillus</taxon>
    </lineage>
</organism>